<reference evidence="3 4" key="1">
    <citation type="submission" date="2016-09" db="EMBL/GenBank/DDBJ databases">
        <title>Extensive genetic diversity and differential bi-allelic expression allows diatom success in the polar Southern Ocean.</title>
        <authorList>
            <consortium name="DOE Joint Genome Institute"/>
            <person name="Mock T."/>
            <person name="Otillar R.P."/>
            <person name="Strauss J."/>
            <person name="Dupont C."/>
            <person name="Frickenhaus S."/>
            <person name="Maumus F."/>
            <person name="Mcmullan M."/>
            <person name="Sanges R."/>
            <person name="Schmutz J."/>
            <person name="Toseland A."/>
            <person name="Valas R."/>
            <person name="Veluchamy A."/>
            <person name="Ward B.J."/>
            <person name="Allen A."/>
            <person name="Barry K."/>
            <person name="Falciatore A."/>
            <person name="Ferrante M."/>
            <person name="Fortunato A.E."/>
            <person name="Gloeckner G."/>
            <person name="Gruber A."/>
            <person name="Hipkin R."/>
            <person name="Janech M."/>
            <person name="Kroth P."/>
            <person name="Leese F."/>
            <person name="Lindquist E."/>
            <person name="Lyon B.R."/>
            <person name="Martin J."/>
            <person name="Mayer C."/>
            <person name="Parker M."/>
            <person name="Quesneville H."/>
            <person name="Raymond J."/>
            <person name="Uhlig C."/>
            <person name="Valentin K.U."/>
            <person name="Worden A.Z."/>
            <person name="Armbrust E.V."/>
            <person name="Bowler C."/>
            <person name="Green B."/>
            <person name="Moulton V."/>
            <person name="Van Oosterhout C."/>
            <person name="Grigoriev I."/>
        </authorList>
    </citation>
    <scope>NUCLEOTIDE SEQUENCE [LARGE SCALE GENOMIC DNA]</scope>
    <source>
        <strain evidence="3 4">CCMP1102</strain>
    </source>
</reference>
<gene>
    <name evidence="3" type="ORF">FRACYDRAFT_197372</name>
</gene>
<evidence type="ECO:0000313" key="4">
    <source>
        <dbReference type="Proteomes" id="UP000095751"/>
    </source>
</evidence>
<feature type="transmembrane region" description="Helical" evidence="2">
    <location>
        <begin position="209"/>
        <end position="226"/>
    </location>
</feature>
<organism evidence="3 4">
    <name type="scientific">Fragilariopsis cylindrus CCMP1102</name>
    <dbReference type="NCBI Taxonomy" id="635003"/>
    <lineage>
        <taxon>Eukaryota</taxon>
        <taxon>Sar</taxon>
        <taxon>Stramenopiles</taxon>
        <taxon>Ochrophyta</taxon>
        <taxon>Bacillariophyta</taxon>
        <taxon>Bacillariophyceae</taxon>
        <taxon>Bacillariophycidae</taxon>
        <taxon>Bacillariales</taxon>
        <taxon>Bacillariaceae</taxon>
        <taxon>Fragilariopsis</taxon>
    </lineage>
</organism>
<evidence type="ECO:0000256" key="1">
    <source>
        <dbReference type="SAM" id="MobiDB-lite"/>
    </source>
</evidence>
<dbReference type="KEGG" id="fcy:FRACYDRAFT_197372"/>
<evidence type="ECO:0008006" key="5">
    <source>
        <dbReference type="Google" id="ProtNLM"/>
    </source>
</evidence>
<dbReference type="Proteomes" id="UP000095751">
    <property type="component" value="Unassembled WGS sequence"/>
</dbReference>
<sequence>MPNNNTNRNRSGHPHDSRPSPVDPFNGDNYVVGSYNNGHHQPDSPSAFSQLTTATRRDDGFGEDYDGPVVIRVIAPATLQEGYEFDVLVDDEPYTVRVPKGGVKENQEFEIDYDPKQEYNPKIWYDDNGTPIGGWRTHLCSCCDVLTQSTFWMGFCCTPILMAQLITRLKLTWNGREGSQEEASLSYNRLILALVFTLTVFWIPLMGGFFLSIYYIVVIVCIGSKVRGHMRQKYKIPSTLPTRCGDRIDDVCLMLCCGCCSSIQMARHTHDDKDYPGHGCTTTGLEFDAPEIV</sequence>
<dbReference type="InParanoid" id="A0A1E7ENL6"/>
<keyword evidence="2" id="KW-0472">Membrane</keyword>
<dbReference type="OrthoDB" id="40561at2759"/>
<dbReference type="AlphaFoldDB" id="A0A1E7ENL6"/>
<feature type="compositionally biased region" description="Polar residues" evidence="1">
    <location>
        <begin position="34"/>
        <end position="48"/>
    </location>
</feature>
<keyword evidence="2" id="KW-0812">Transmembrane</keyword>
<feature type="region of interest" description="Disordered" evidence="1">
    <location>
        <begin position="1"/>
        <end position="48"/>
    </location>
</feature>
<keyword evidence="4" id="KW-1185">Reference proteome</keyword>
<feature type="transmembrane region" description="Helical" evidence="2">
    <location>
        <begin position="149"/>
        <end position="166"/>
    </location>
</feature>
<dbReference type="Pfam" id="PF04749">
    <property type="entry name" value="PLAC8"/>
    <property type="match status" value="1"/>
</dbReference>
<dbReference type="InterPro" id="IPR006461">
    <property type="entry name" value="PLAC_motif_containing"/>
</dbReference>
<dbReference type="NCBIfam" id="TIGR01571">
    <property type="entry name" value="A_thal_Cys_rich"/>
    <property type="match status" value="1"/>
</dbReference>
<accession>A0A1E7ENL6</accession>
<name>A0A1E7ENL6_9STRA</name>
<evidence type="ECO:0000256" key="2">
    <source>
        <dbReference type="SAM" id="Phobius"/>
    </source>
</evidence>
<protein>
    <recommendedName>
        <fullName evidence="5">PLAC8-domain-containing protein</fullName>
    </recommendedName>
</protein>
<keyword evidence="2" id="KW-1133">Transmembrane helix</keyword>
<evidence type="ECO:0000313" key="3">
    <source>
        <dbReference type="EMBL" id="OEU07558.1"/>
    </source>
</evidence>
<dbReference type="PANTHER" id="PTHR15907">
    <property type="entry name" value="DUF614 FAMILY PROTEIN-RELATED"/>
    <property type="match status" value="1"/>
</dbReference>
<proteinExistence type="predicted"/>
<dbReference type="EMBL" id="KV784385">
    <property type="protein sequence ID" value="OEU07558.1"/>
    <property type="molecule type" value="Genomic_DNA"/>
</dbReference>